<dbReference type="SUPFAM" id="SSF52402">
    <property type="entry name" value="Adenine nucleotide alpha hydrolases-like"/>
    <property type="match status" value="1"/>
</dbReference>
<dbReference type="Pfam" id="PF13537">
    <property type="entry name" value="GATase_7"/>
    <property type="match status" value="1"/>
</dbReference>
<feature type="domain" description="Asparagine synthetase" evidence="1">
    <location>
        <begin position="252"/>
        <end position="371"/>
    </location>
</feature>
<dbReference type="PANTHER" id="PTHR43284:SF1">
    <property type="entry name" value="ASPARAGINE SYNTHETASE"/>
    <property type="match status" value="1"/>
</dbReference>
<dbReference type="PANTHER" id="PTHR43284">
    <property type="entry name" value="ASPARAGINE SYNTHETASE (GLUTAMINE-HYDROLYZING)"/>
    <property type="match status" value="1"/>
</dbReference>
<comment type="caution">
    <text evidence="3">The sequence shown here is derived from an EMBL/GenBank/DDBJ whole genome shotgun (WGS) entry which is preliminary data.</text>
</comment>
<dbReference type="InterPro" id="IPR001962">
    <property type="entry name" value="Asn_synthase"/>
</dbReference>
<evidence type="ECO:0000259" key="1">
    <source>
        <dbReference type="Pfam" id="PF00733"/>
    </source>
</evidence>
<dbReference type="InterPro" id="IPR014729">
    <property type="entry name" value="Rossmann-like_a/b/a_fold"/>
</dbReference>
<dbReference type="SUPFAM" id="SSF56235">
    <property type="entry name" value="N-terminal nucleophile aminohydrolases (Ntn hydrolases)"/>
    <property type="match status" value="1"/>
</dbReference>
<dbReference type="AlphaFoldDB" id="A0A644ZSE1"/>
<dbReference type="GO" id="GO:0006529">
    <property type="term" value="P:asparagine biosynthetic process"/>
    <property type="evidence" value="ECO:0007669"/>
    <property type="project" value="InterPro"/>
</dbReference>
<sequence length="571" mass="66557">MHGFIAQISLKENIQSFEFEWKPLFDFQSPHIKRTFIEQNVISEQFTSEKFLSEKLWLDTKDFFIVTEGLIINIDKLHKKYKTKNYEELIRTLSDNNESFFNEFRGNFVGFYWNKKNHSFIAFNNHTGTKKLFYYHSSDYLIFSTDLYTLSKSLENLHLKKTLDINASYLLLTSGFMQDNYTLIKEVKQITAGKYADCSNSLLSIKSYFNLEKIHDNNDSVDDIIKNLDDIFEKSIQMEYTFEKKYHYTPLTTLSGGLDSRMVALMANDQNYRNQVLFNFSVKGYADEVIAKEIANAYNMPLIQVSLTSDGLLAIDDVVAVNDGLTVYSAIGHVFEAIKGVSDTQIGIVHTGILGDAILGSYLSKKKEVKPKITDGLFSTGLLSKAASILEKSISRYQNEELYKLYNRAFLGINTGFLYFDLIAETSSPFLNPDFISYAYSIPKKLKYRERIYIDWIKKRHPEYTRFVWESIGGKPNNNNLIRIIYRLKRAIMKRLPIKNMWRNNMTPEQFWYDENPMIKQYLDNYFSLHISDIAFEPKLINDMTQLYYDGNITEKTQVLTLLSAYKLLFK</sequence>
<dbReference type="Pfam" id="PF00733">
    <property type="entry name" value="Asn_synthase"/>
    <property type="match status" value="1"/>
</dbReference>
<dbReference type="Gene3D" id="3.60.20.10">
    <property type="entry name" value="Glutamine Phosphoribosylpyrophosphate, subunit 1, domain 1"/>
    <property type="match status" value="1"/>
</dbReference>
<dbReference type="InterPro" id="IPR029055">
    <property type="entry name" value="Ntn_hydrolases_N"/>
</dbReference>
<evidence type="ECO:0000259" key="2">
    <source>
        <dbReference type="Pfam" id="PF13537"/>
    </source>
</evidence>
<name>A0A644ZSE1_9ZZZZ</name>
<dbReference type="GO" id="GO:0004066">
    <property type="term" value="F:asparagine synthase (glutamine-hydrolyzing) activity"/>
    <property type="evidence" value="ECO:0007669"/>
    <property type="project" value="InterPro"/>
</dbReference>
<organism evidence="3">
    <name type="scientific">bioreactor metagenome</name>
    <dbReference type="NCBI Taxonomy" id="1076179"/>
    <lineage>
        <taxon>unclassified sequences</taxon>
        <taxon>metagenomes</taxon>
        <taxon>ecological metagenomes</taxon>
    </lineage>
</organism>
<protein>
    <recommendedName>
        <fullName evidence="4">Asparagine synthase (glutamine-hydrolyzing)</fullName>
    </recommendedName>
</protein>
<accession>A0A644ZSE1</accession>
<dbReference type="InterPro" id="IPR017932">
    <property type="entry name" value="GATase_2_dom"/>
</dbReference>
<feature type="domain" description="Glutamine amidotransferase type-2" evidence="2">
    <location>
        <begin position="60"/>
        <end position="150"/>
    </location>
</feature>
<reference evidence="3" key="1">
    <citation type="submission" date="2019-08" db="EMBL/GenBank/DDBJ databases">
        <authorList>
            <person name="Kucharzyk K."/>
            <person name="Murdoch R.W."/>
            <person name="Higgins S."/>
            <person name="Loffler F."/>
        </authorList>
    </citation>
    <scope>NUCLEOTIDE SEQUENCE</scope>
</reference>
<dbReference type="InterPro" id="IPR051786">
    <property type="entry name" value="ASN_synthetase/amidase"/>
</dbReference>
<dbReference type="EMBL" id="VSSQ01010190">
    <property type="protein sequence ID" value="MPM43666.1"/>
    <property type="molecule type" value="Genomic_DNA"/>
</dbReference>
<dbReference type="Gene3D" id="3.40.50.620">
    <property type="entry name" value="HUPs"/>
    <property type="match status" value="1"/>
</dbReference>
<proteinExistence type="predicted"/>
<evidence type="ECO:0000313" key="3">
    <source>
        <dbReference type="EMBL" id="MPM43666.1"/>
    </source>
</evidence>
<evidence type="ECO:0008006" key="4">
    <source>
        <dbReference type="Google" id="ProtNLM"/>
    </source>
</evidence>
<gene>
    <name evidence="3" type="ORF">SDC9_90343</name>
</gene>